<evidence type="ECO:0000313" key="4">
    <source>
        <dbReference type="Proteomes" id="UP000325291"/>
    </source>
</evidence>
<dbReference type="SUPFAM" id="SSF52200">
    <property type="entry name" value="Toll/Interleukin receptor TIR domain"/>
    <property type="match status" value="1"/>
</dbReference>
<gene>
    <name evidence="3" type="ORF">FLO80_13060</name>
</gene>
<dbReference type="Pfam" id="PF13676">
    <property type="entry name" value="TIR_2"/>
    <property type="match status" value="1"/>
</dbReference>
<dbReference type="GO" id="GO:0007165">
    <property type="term" value="P:signal transduction"/>
    <property type="evidence" value="ECO:0007669"/>
    <property type="project" value="InterPro"/>
</dbReference>
<dbReference type="PROSITE" id="PS50104">
    <property type="entry name" value="TIR"/>
    <property type="match status" value="1"/>
</dbReference>
<evidence type="ECO:0000259" key="2">
    <source>
        <dbReference type="PROSITE" id="PS50104"/>
    </source>
</evidence>
<keyword evidence="4" id="KW-1185">Reference proteome</keyword>
<feature type="region of interest" description="Disordered" evidence="1">
    <location>
        <begin position="22"/>
        <end position="74"/>
    </location>
</feature>
<keyword evidence="3" id="KW-0675">Receptor</keyword>
<protein>
    <submittedName>
        <fullName evidence="3">Toll/interleukin-1 receptor domain-containing protein</fullName>
    </submittedName>
</protein>
<dbReference type="EMBL" id="VINQ01000010">
    <property type="protein sequence ID" value="KAA0913217.1"/>
    <property type="molecule type" value="Genomic_DNA"/>
</dbReference>
<sequence>MARCTAPVRGHRSAAAAAACPACGGRSRGYRSYGGSSSYPSYPSSYTPSVSSGRGGGGRGSSKPRWSPAGSSAMYTPTEVRALTPVRENVERRASQTELRDVFLCHAWDDRKGAAKELHDLLETQGVSVWFSEKDVPLGSALLREIDRGLAKSRIGIVLVTPAFLDRLNAEGIADKELSVLLARELLVPVVHDTTYEALRNVSPMLASRSGLSTAEELMLDVATKLVELVNV</sequence>
<dbReference type="Gene3D" id="3.40.50.10140">
    <property type="entry name" value="Toll/interleukin-1 receptor homology (TIR) domain"/>
    <property type="match status" value="1"/>
</dbReference>
<dbReference type="InterPro" id="IPR035897">
    <property type="entry name" value="Toll_tir_struct_dom_sf"/>
</dbReference>
<organism evidence="3 4">
    <name type="scientific">Aquicoccus porphyridii</name>
    <dbReference type="NCBI Taxonomy" id="1852029"/>
    <lineage>
        <taxon>Bacteria</taxon>
        <taxon>Pseudomonadati</taxon>
        <taxon>Pseudomonadota</taxon>
        <taxon>Alphaproteobacteria</taxon>
        <taxon>Rhodobacterales</taxon>
        <taxon>Paracoccaceae</taxon>
        <taxon>Aquicoccus</taxon>
    </lineage>
</organism>
<accession>A0A5A9Z7P5</accession>
<feature type="compositionally biased region" description="Low complexity" evidence="1">
    <location>
        <begin position="22"/>
        <end position="52"/>
    </location>
</feature>
<dbReference type="Proteomes" id="UP000325291">
    <property type="component" value="Unassembled WGS sequence"/>
</dbReference>
<evidence type="ECO:0000313" key="3">
    <source>
        <dbReference type="EMBL" id="KAA0913217.1"/>
    </source>
</evidence>
<name>A0A5A9Z7P5_9RHOB</name>
<reference evidence="3 4" key="1">
    <citation type="submission" date="2019-07" db="EMBL/GenBank/DDBJ databases">
        <title>Aquicoccus porphyridii gen. nov., sp. nov., isolated from a small marine red alga, Porphyridium marinum.</title>
        <authorList>
            <person name="Liu L."/>
        </authorList>
    </citation>
    <scope>NUCLEOTIDE SEQUENCE [LARGE SCALE GENOMIC DNA]</scope>
    <source>
        <strain evidence="3 4">L1 8-17</strain>
    </source>
</reference>
<dbReference type="AlphaFoldDB" id="A0A5A9Z7P5"/>
<feature type="domain" description="TIR" evidence="2">
    <location>
        <begin position="98"/>
        <end position="226"/>
    </location>
</feature>
<dbReference type="InterPro" id="IPR000157">
    <property type="entry name" value="TIR_dom"/>
</dbReference>
<evidence type="ECO:0000256" key="1">
    <source>
        <dbReference type="SAM" id="MobiDB-lite"/>
    </source>
</evidence>
<comment type="caution">
    <text evidence="3">The sequence shown here is derived from an EMBL/GenBank/DDBJ whole genome shotgun (WGS) entry which is preliminary data.</text>
</comment>
<proteinExistence type="predicted"/>